<keyword evidence="2" id="KW-1185">Reference proteome</keyword>
<dbReference type="AlphaFoldDB" id="A0A0N0E449"/>
<dbReference type="Proteomes" id="UP000037931">
    <property type="component" value="Unassembled WGS sequence"/>
</dbReference>
<name>A0A0N0E449_9PSED</name>
<dbReference type="OrthoDB" id="8906365at2"/>
<protein>
    <submittedName>
        <fullName evidence="1">Uncharacterized protein</fullName>
    </submittedName>
</protein>
<dbReference type="PATRIC" id="fig|50340.43.peg.6306"/>
<comment type="caution">
    <text evidence="1">The sequence shown here is derived from an EMBL/GenBank/DDBJ whole genome shotgun (WGS) entry which is preliminary data.</text>
</comment>
<organism evidence="1 2">
    <name type="scientific">Pseudomonas asplenii</name>
    <dbReference type="NCBI Taxonomy" id="53407"/>
    <lineage>
        <taxon>Bacteria</taxon>
        <taxon>Pseudomonadati</taxon>
        <taxon>Pseudomonadota</taxon>
        <taxon>Gammaproteobacteria</taxon>
        <taxon>Pseudomonadales</taxon>
        <taxon>Pseudomonadaceae</taxon>
        <taxon>Pseudomonas</taxon>
    </lineage>
</organism>
<evidence type="ECO:0000313" key="1">
    <source>
        <dbReference type="EMBL" id="KPA90850.1"/>
    </source>
</evidence>
<gene>
    <name evidence="1" type="ORF">PF66_02919</name>
</gene>
<sequence>MVRFLPHPVDVPVKLTLLEHSCISRHRLHCLSLGGIACHSPRAWRHGSALEMRIPSLGDSACYSGYVAWCLKRKHVFLVGIAFVDEQTLFGARMGEQICQIERYRRARQQLDAGPQSIEAIAREWVQRHAGDFSHASLERPFTRALLD</sequence>
<reference evidence="1 2" key="1">
    <citation type="journal article" date="2015" name="PLoS ONE">
        <title>Rice-Infecting Pseudomonas Genomes Are Highly Accessorized and Harbor Multiple Putative Virulence Mechanisms to Cause Sheath Brown Rot.</title>
        <authorList>
            <person name="Quibod I.L."/>
            <person name="Grande G."/>
            <person name="Oreiro E.G."/>
            <person name="Borja F.N."/>
            <person name="Dossa G.S."/>
            <person name="Mauleon R."/>
            <person name="Cruz C.V."/>
            <person name="Oliva R."/>
        </authorList>
    </citation>
    <scope>NUCLEOTIDE SEQUENCE [LARGE SCALE GENOMIC DNA]</scope>
    <source>
        <strain evidence="1 2">IRRI 6609</strain>
    </source>
</reference>
<dbReference type="EMBL" id="JSYZ01000009">
    <property type="protein sequence ID" value="KPA90850.1"/>
    <property type="molecule type" value="Genomic_DNA"/>
</dbReference>
<dbReference type="STRING" id="50340.PF66_02919"/>
<proteinExistence type="predicted"/>
<dbReference type="RefSeq" id="WP_054060739.1">
    <property type="nucleotide sequence ID" value="NZ_JAQMZR010000029.1"/>
</dbReference>
<accession>A0A0N0E449</accession>
<evidence type="ECO:0000313" key="2">
    <source>
        <dbReference type="Proteomes" id="UP000037931"/>
    </source>
</evidence>